<dbReference type="PANTHER" id="PTHR46033:SF8">
    <property type="entry name" value="PROTEIN MAINTENANCE OF MERISTEMS-LIKE"/>
    <property type="match status" value="1"/>
</dbReference>
<sequence length="266" mass="30633">MASPEVLMTFFMKADFGQAVMLTNFHFDLMLLLAFVKRLRIYGDSFGGAMRDFETHCRHLTWGWVEELLGVRPPPNPQARNESFSLKMTWLRKRMHHIPTDADVDTLRQYASSLGCDHVSICMEVIRHALAEQGSSGWEASCMPFQWTPYGSDDLRFLSSELIRYSPEIRTWWSLVSIMCFNLVHMHHVNQVMRQLGADQSIPIDPVNVDAFMTSIGRGKYVWWLHTPGLGMIVGCATRQTRLSLMWCRSQISMARGTARVFRPVR</sequence>
<accession>A0ABU6W6I8</accession>
<name>A0ABU6W6I8_9FABA</name>
<comment type="caution">
    <text evidence="1">The sequence shown here is derived from an EMBL/GenBank/DDBJ whole genome shotgun (WGS) entry which is preliminary data.</text>
</comment>
<evidence type="ECO:0000313" key="2">
    <source>
        <dbReference type="Proteomes" id="UP001341840"/>
    </source>
</evidence>
<evidence type="ECO:0000313" key="1">
    <source>
        <dbReference type="EMBL" id="MED6181546.1"/>
    </source>
</evidence>
<reference evidence="1 2" key="1">
    <citation type="journal article" date="2023" name="Plants (Basel)">
        <title>Bridging the Gap: Combining Genomics and Transcriptomics Approaches to Understand Stylosanthes scabra, an Orphan Legume from the Brazilian Caatinga.</title>
        <authorList>
            <person name="Ferreira-Neto J.R.C."/>
            <person name="da Silva M.D."/>
            <person name="Binneck E."/>
            <person name="de Melo N.F."/>
            <person name="da Silva R.H."/>
            <person name="de Melo A.L.T.M."/>
            <person name="Pandolfi V."/>
            <person name="Bustamante F.O."/>
            <person name="Brasileiro-Vidal A.C."/>
            <person name="Benko-Iseppon A.M."/>
        </authorList>
    </citation>
    <scope>NUCLEOTIDE SEQUENCE [LARGE SCALE GENOMIC DNA]</scope>
    <source>
        <tissue evidence="1">Leaves</tissue>
    </source>
</reference>
<dbReference type="PANTHER" id="PTHR46033">
    <property type="entry name" value="PROTEIN MAIN-LIKE 2"/>
    <property type="match status" value="1"/>
</dbReference>
<dbReference type="InterPro" id="IPR044824">
    <property type="entry name" value="MAIN-like"/>
</dbReference>
<keyword evidence="2" id="KW-1185">Reference proteome</keyword>
<proteinExistence type="predicted"/>
<protein>
    <submittedName>
        <fullName evidence="1">Uncharacterized protein</fullName>
    </submittedName>
</protein>
<dbReference type="Proteomes" id="UP001341840">
    <property type="component" value="Unassembled WGS sequence"/>
</dbReference>
<dbReference type="EMBL" id="JASCZI010181307">
    <property type="protein sequence ID" value="MED6181546.1"/>
    <property type="molecule type" value="Genomic_DNA"/>
</dbReference>
<organism evidence="1 2">
    <name type="scientific">Stylosanthes scabra</name>
    <dbReference type="NCBI Taxonomy" id="79078"/>
    <lineage>
        <taxon>Eukaryota</taxon>
        <taxon>Viridiplantae</taxon>
        <taxon>Streptophyta</taxon>
        <taxon>Embryophyta</taxon>
        <taxon>Tracheophyta</taxon>
        <taxon>Spermatophyta</taxon>
        <taxon>Magnoliopsida</taxon>
        <taxon>eudicotyledons</taxon>
        <taxon>Gunneridae</taxon>
        <taxon>Pentapetalae</taxon>
        <taxon>rosids</taxon>
        <taxon>fabids</taxon>
        <taxon>Fabales</taxon>
        <taxon>Fabaceae</taxon>
        <taxon>Papilionoideae</taxon>
        <taxon>50 kb inversion clade</taxon>
        <taxon>dalbergioids sensu lato</taxon>
        <taxon>Dalbergieae</taxon>
        <taxon>Pterocarpus clade</taxon>
        <taxon>Stylosanthes</taxon>
    </lineage>
</organism>
<gene>
    <name evidence="1" type="ORF">PIB30_020307</name>
</gene>